<name>A0A8X7BMY4_9ARAC</name>
<dbReference type="EMBL" id="BMAV01000174">
    <property type="protein sequence ID" value="GFY37185.1"/>
    <property type="molecule type" value="Genomic_DNA"/>
</dbReference>
<comment type="caution">
    <text evidence="1">The sequence shown here is derived from an EMBL/GenBank/DDBJ whole genome shotgun (WGS) entry which is preliminary data.</text>
</comment>
<dbReference type="Proteomes" id="UP000886998">
    <property type="component" value="Unassembled WGS sequence"/>
</dbReference>
<sequence>MLDCLSQGRDKEVVDYHGYLLSSVQGSPRYAERKAFRANRNPLIASRKSETLNAHWKIGTDKCWTVCHKEEIKRY</sequence>
<gene>
    <name evidence="1" type="ORF">TNIN_198201</name>
</gene>
<evidence type="ECO:0000313" key="2">
    <source>
        <dbReference type="Proteomes" id="UP000886998"/>
    </source>
</evidence>
<reference evidence="1" key="1">
    <citation type="submission" date="2020-08" db="EMBL/GenBank/DDBJ databases">
        <title>Multicomponent nature underlies the extraordinary mechanical properties of spider dragline silk.</title>
        <authorList>
            <person name="Kono N."/>
            <person name="Nakamura H."/>
            <person name="Mori M."/>
            <person name="Yoshida Y."/>
            <person name="Ohtoshi R."/>
            <person name="Malay A.D."/>
            <person name="Moran D.A.P."/>
            <person name="Tomita M."/>
            <person name="Numata K."/>
            <person name="Arakawa K."/>
        </authorList>
    </citation>
    <scope>NUCLEOTIDE SEQUENCE</scope>
</reference>
<evidence type="ECO:0000313" key="1">
    <source>
        <dbReference type="EMBL" id="GFY37185.1"/>
    </source>
</evidence>
<protein>
    <submittedName>
        <fullName evidence="1">Uncharacterized protein</fullName>
    </submittedName>
</protein>
<organism evidence="1 2">
    <name type="scientific">Trichonephila inaurata madagascariensis</name>
    <dbReference type="NCBI Taxonomy" id="2747483"/>
    <lineage>
        <taxon>Eukaryota</taxon>
        <taxon>Metazoa</taxon>
        <taxon>Ecdysozoa</taxon>
        <taxon>Arthropoda</taxon>
        <taxon>Chelicerata</taxon>
        <taxon>Arachnida</taxon>
        <taxon>Araneae</taxon>
        <taxon>Araneomorphae</taxon>
        <taxon>Entelegynae</taxon>
        <taxon>Araneoidea</taxon>
        <taxon>Nephilidae</taxon>
        <taxon>Trichonephila</taxon>
        <taxon>Trichonephila inaurata</taxon>
    </lineage>
</organism>
<keyword evidence="2" id="KW-1185">Reference proteome</keyword>
<proteinExistence type="predicted"/>
<dbReference type="AlphaFoldDB" id="A0A8X7BMY4"/>
<accession>A0A8X7BMY4</accession>